<dbReference type="InterPro" id="IPR041698">
    <property type="entry name" value="Methyltransf_25"/>
</dbReference>
<organism evidence="2">
    <name type="scientific">Candidatus Methanophaga sp. ANME-1 ERB7</name>
    <dbReference type="NCBI Taxonomy" id="2759913"/>
    <lineage>
        <taxon>Archaea</taxon>
        <taxon>Methanobacteriati</taxon>
        <taxon>Methanobacteriota</taxon>
        <taxon>Stenosarchaea group</taxon>
        <taxon>Methanomicrobia</taxon>
        <taxon>Candidatus Methanophagales</taxon>
        <taxon>Candidatus Methanophagaceae</taxon>
        <taxon>Candidatus Methanophaga</taxon>
    </lineage>
</organism>
<name>A0A7G9Z9A0_9EURY</name>
<dbReference type="GO" id="GO:0043770">
    <property type="term" value="F:demethylmenaquinone methyltransferase activity"/>
    <property type="evidence" value="ECO:0007669"/>
    <property type="project" value="UniProtKB-EC"/>
</dbReference>
<dbReference type="AlphaFoldDB" id="A0A7G9Z9A0"/>
<dbReference type="PANTHER" id="PTHR43591">
    <property type="entry name" value="METHYLTRANSFERASE"/>
    <property type="match status" value="1"/>
</dbReference>
<reference evidence="2" key="1">
    <citation type="submission" date="2020-06" db="EMBL/GenBank/DDBJ databases">
        <title>Unique genomic features of the anaerobic methanotrophic archaea.</title>
        <authorList>
            <person name="Chadwick G.L."/>
            <person name="Skennerton C.T."/>
            <person name="Laso-Perez R."/>
            <person name="Leu A.O."/>
            <person name="Speth D.R."/>
            <person name="Yu H."/>
            <person name="Morgan-Lang C."/>
            <person name="Hatzenpichler R."/>
            <person name="Goudeau D."/>
            <person name="Malmstrom R."/>
            <person name="Brazelton W.J."/>
            <person name="Woyke T."/>
            <person name="Hallam S.J."/>
            <person name="Tyson G.W."/>
            <person name="Wegener G."/>
            <person name="Boetius A."/>
            <person name="Orphan V."/>
        </authorList>
    </citation>
    <scope>NUCLEOTIDE SEQUENCE</scope>
</reference>
<dbReference type="PANTHER" id="PTHR43591:SF24">
    <property type="entry name" value="2-METHOXY-6-POLYPRENYL-1,4-BENZOQUINOL METHYLASE, MITOCHONDRIAL"/>
    <property type="match status" value="1"/>
</dbReference>
<gene>
    <name evidence="2" type="primary">COQ5_1</name>
    <name evidence="2" type="ORF">IPLBMFHP_00020</name>
</gene>
<protein>
    <submittedName>
        <fullName evidence="2">2-methoxy-6-polyprenyl-1,4-benzoquinol methylase, mitochondrial</fullName>
        <ecNumber evidence="2">2.1.1.163</ecNumber>
    </submittedName>
</protein>
<dbReference type="InterPro" id="IPR029063">
    <property type="entry name" value="SAM-dependent_MTases_sf"/>
</dbReference>
<dbReference type="SUPFAM" id="SSF53335">
    <property type="entry name" value="S-adenosyl-L-methionine-dependent methyltransferases"/>
    <property type="match status" value="1"/>
</dbReference>
<dbReference type="CDD" id="cd02440">
    <property type="entry name" value="AdoMet_MTases"/>
    <property type="match status" value="1"/>
</dbReference>
<keyword evidence="2" id="KW-0489">Methyltransferase</keyword>
<accession>A0A7G9Z9A0</accession>
<dbReference type="GO" id="GO:0032259">
    <property type="term" value="P:methylation"/>
    <property type="evidence" value="ECO:0007669"/>
    <property type="project" value="UniProtKB-KW"/>
</dbReference>
<sequence>MDKDYYQYIRGWFGRWAWFYNFIALPLTCVRNKVADLIDKGDKMKILDVCTGTGTQAFAFAKRGYEVLGIDLSEEMLWVAKKKNKYENMRFVVADAAKMPFENDYFDFACISFGLHDMPHEVRHFVLDEMRRVSRKIIVVDYHIPKNKLHRWLHVSFTSLYESKYYRDFAKRNLEELLREHGLKVVTEAYGLIDFVKIFVCERLGE</sequence>
<evidence type="ECO:0000259" key="1">
    <source>
        <dbReference type="Pfam" id="PF13649"/>
    </source>
</evidence>
<dbReference type="EMBL" id="MT631670">
    <property type="protein sequence ID" value="QNO56834.1"/>
    <property type="molecule type" value="Genomic_DNA"/>
</dbReference>
<dbReference type="Gene3D" id="3.40.50.150">
    <property type="entry name" value="Vaccinia Virus protein VP39"/>
    <property type="match status" value="1"/>
</dbReference>
<evidence type="ECO:0000313" key="2">
    <source>
        <dbReference type="EMBL" id="QNO56834.1"/>
    </source>
</evidence>
<dbReference type="EC" id="2.1.1.163" evidence="2"/>
<proteinExistence type="predicted"/>
<dbReference type="Pfam" id="PF13649">
    <property type="entry name" value="Methyltransf_25"/>
    <property type="match status" value="1"/>
</dbReference>
<keyword evidence="2" id="KW-0808">Transferase</keyword>
<feature type="domain" description="Methyltransferase" evidence="1">
    <location>
        <begin position="46"/>
        <end position="135"/>
    </location>
</feature>